<dbReference type="RefSeq" id="WP_115542296.1">
    <property type="nucleotide sequence ID" value="NZ_NXLQ01000002.1"/>
</dbReference>
<dbReference type="OrthoDB" id="5327099at2"/>
<protein>
    <submittedName>
        <fullName evidence="1">Uncharacterized protein</fullName>
    </submittedName>
</protein>
<evidence type="ECO:0000313" key="2">
    <source>
        <dbReference type="Proteomes" id="UP000256379"/>
    </source>
</evidence>
<evidence type="ECO:0000313" key="1">
    <source>
        <dbReference type="EMBL" id="RDU67001.1"/>
    </source>
</evidence>
<reference evidence="1 2" key="1">
    <citation type="submission" date="2018-04" db="EMBL/GenBank/DDBJ databases">
        <title>Novel Campyloabacter and Helicobacter Species and Strains.</title>
        <authorList>
            <person name="Mannion A.J."/>
            <person name="Shen Z."/>
            <person name="Fox J.G."/>
        </authorList>
    </citation>
    <scope>NUCLEOTIDE SEQUENCE [LARGE SCALE GENOMIC DNA]</scope>
    <source>
        <strain evidence="1 2">MIT 17-337</strain>
    </source>
</reference>
<dbReference type="AlphaFoldDB" id="A0A3D8IQW4"/>
<gene>
    <name evidence="1" type="ORF">CQA53_01685</name>
</gene>
<keyword evidence="2" id="KW-1185">Reference proteome</keyword>
<name>A0A3D8IQW4_9HELI</name>
<sequence length="384" mass="45415">MKRVFLLCWIICGYIYAINSHEAQSLQQVDSIQEITKIQQTKDEQIKFIYGFDFDFFADNLEDSALYWATRTLLTAGVFPEIGASFYGHKVRVGGYFLANMGEKFPNPKDNRMGITLYYDTSYKNFKGYFGILPRKYWLGKYPALYYRQDFKFFNPVMNGMLFQYDSKEQGFKAEFLLDWYGGNLQKRIDEFLVQTFLRKDFFGEKFFLGGSALLFHTKNPEILNPNATNLDVFLLDRFYYNVFIGGDFQTLMPYMDAMNLRLGILASVERKRRESTGVDPFSHSLGGQFDIQAQFKGFGIFNSLYYGQRQMKYFNEYGENLYWGLPFYQSNLYNRTELYWEYKNVYLKARFSIIFHATQNLFSNQQMLTITLDTEKLIQFLKH</sequence>
<comment type="caution">
    <text evidence="1">The sequence shown here is derived from an EMBL/GenBank/DDBJ whole genome shotgun (WGS) entry which is preliminary data.</text>
</comment>
<dbReference type="EMBL" id="NXLQ01000002">
    <property type="protein sequence ID" value="RDU67001.1"/>
    <property type="molecule type" value="Genomic_DNA"/>
</dbReference>
<dbReference type="Proteomes" id="UP000256379">
    <property type="component" value="Unassembled WGS sequence"/>
</dbReference>
<accession>A0A3D8IQW4</accession>
<organism evidence="1 2">
    <name type="scientific">Helicobacter didelphidarum</name>
    <dbReference type="NCBI Taxonomy" id="2040648"/>
    <lineage>
        <taxon>Bacteria</taxon>
        <taxon>Pseudomonadati</taxon>
        <taxon>Campylobacterota</taxon>
        <taxon>Epsilonproteobacteria</taxon>
        <taxon>Campylobacterales</taxon>
        <taxon>Helicobacteraceae</taxon>
        <taxon>Helicobacter</taxon>
    </lineage>
</organism>
<proteinExistence type="predicted"/>